<dbReference type="InterPro" id="IPR027005">
    <property type="entry name" value="PMT-like"/>
</dbReference>
<evidence type="ECO:0000256" key="14">
    <source>
        <dbReference type="RuleBase" id="RU367007"/>
    </source>
</evidence>
<comment type="catalytic activity">
    <reaction evidence="12 14">
        <text>a di-trans,poly-cis-dolichyl beta-D-mannosyl phosphate + L-threonyl-[protein] = 3-O-(alpha-D-mannosyl)-L-threonyl-[protein] + a di-trans,poly-cis-dolichyl phosphate + H(+)</text>
        <dbReference type="Rhea" id="RHEA:53396"/>
        <dbReference type="Rhea" id="RHEA-COMP:11060"/>
        <dbReference type="Rhea" id="RHEA-COMP:13547"/>
        <dbReference type="Rhea" id="RHEA-COMP:19498"/>
        <dbReference type="Rhea" id="RHEA-COMP:19501"/>
        <dbReference type="ChEBI" id="CHEBI:15378"/>
        <dbReference type="ChEBI" id="CHEBI:30013"/>
        <dbReference type="ChEBI" id="CHEBI:57683"/>
        <dbReference type="ChEBI" id="CHEBI:58211"/>
        <dbReference type="ChEBI" id="CHEBI:137323"/>
        <dbReference type="EC" id="2.4.1.109"/>
    </reaction>
</comment>
<feature type="transmembrane region" description="Helical" evidence="14">
    <location>
        <begin position="281"/>
        <end position="306"/>
    </location>
</feature>
<dbReference type="InterPro" id="IPR032421">
    <property type="entry name" value="PMT_4TMC"/>
</dbReference>
<feature type="transmembrane region" description="Helical" evidence="14">
    <location>
        <begin position="597"/>
        <end position="618"/>
    </location>
</feature>
<dbReference type="Pfam" id="PF02815">
    <property type="entry name" value="MIR"/>
    <property type="match status" value="1"/>
</dbReference>
<dbReference type="PROSITE" id="PS50919">
    <property type="entry name" value="MIR"/>
    <property type="match status" value="3"/>
</dbReference>
<gene>
    <name evidence="17" type="primary">PMT2_2</name>
    <name evidence="17" type="ORF">IWQ60_010803</name>
</gene>
<feature type="transmembrane region" description="Helical" evidence="14">
    <location>
        <begin position="695"/>
        <end position="712"/>
    </location>
</feature>
<feature type="transmembrane region" description="Helical" evidence="14">
    <location>
        <begin position="227"/>
        <end position="260"/>
    </location>
</feature>
<evidence type="ECO:0000256" key="8">
    <source>
        <dbReference type="ARBA" id="ARBA00022737"/>
    </source>
</evidence>
<evidence type="ECO:0000256" key="9">
    <source>
        <dbReference type="ARBA" id="ARBA00022824"/>
    </source>
</evidence>
<proteinExistence type="inferred from homology"/>
<comment type="catalytic activity">
    <reaction evidence="13 14">
        <text>a di-trans,poly-cis-dolichyl beta-D-mannosyl phosphate + L-seryl-[protein] = 3-O-(alpha-D-mannosyl)-L-seryl-[protein] + a di-trans,poly-cis-dolichyl phosphate + H(+)</text>
        <dbReference type="Rhea" id="RHEA:17377"/>
        <dbReference type="Rhea" id="RHEA-COMP:9863"/>
        <dbReference type="Rhea" id="RHEA-COMP:13546"/>
        <dbReference type="Rhea" id="RHEA-COMP:19498"/>
        <dbReference type="Rhea" id="RHEA-COMP:19501"/>
        <dbReference type="ChEBI" id="CHEBI:15378"/>
        <dbReference type="ChEBI" id="CHEBI:29999"/>
        <dbReference type="ChEBI" id="CHEBI:57683"/>
        <dbReference type="ChEBI" id="CHEBI:58211"/>
        <dbReference type="ChEBI" id="CHEBI:137321"/>
        <dbReference type="EC" id="2.4.1.109"/>
    </reaction>
</comment>
<keyword evidence="7 14" id="KW-0812">Transmembrane</keyword>
<feature type="domain" description="MIR" evidence="16">
    <location>
        <begin position="462"/>
        <end position="519"/>
    </location>
</feature>
<feature type="region of interest" description="Disordered" evidence="15">
    <location>
        <begin position="1"/>
        <end position="23"/>
    </location>
</feature>
<keyword evidence="10 14" id="KW-1133">Transmembrane helix</keyword>
<evidence type="ECO:0000256" key="3">
    <source>
        <dbReference type="ARBA" id="ARBA00007222"/>
    </source>
</evidence>
<dbReference type="InterPro" id="IPR003342">
    <property type="entry name" value="ArnT-like_N"/>
</dbReference>
<evidence type="ECO:0000256" key="11">
    <source>
        <dbReference type="ARBA" id="ARBA00023136"/>
    </source>
</evidence>
<evidence type="ECO:0000256" key="4">
    <source>
        <dbReference type="ARBA" id="ARBA00012839"/>
    </source>
</evidence>
<keyword evidence="5 14" id="KW-0328">Glycosyltransferase</keyword>
<dbReference type="GO" id="GO:0004169">
    <property type="term" value="F:dolichyl-phosphate-mannose-protein mannosyltransferase activity"/>
    <property type="evidence" value="ECO:0007669"/>
    <property type="project" value="UniProtKB-UniRule"/>
</dbReference>
<evidence type="ECO:0000313" key="17">
    <source>
        <dbReference type="EMBL" id="KAJ1910164.1"/>
    </source>
</evidence>
<keyword evidence="18" id="KW-1185">Reference proteome</keyword>
<dbReference type="InterPro" id="IPR036300">
    <property type="entry name" value="MIR_dom_sf"/>
</dbReference>
<dbReference type="Gene3D" id="2.80.10.50">
    <property type="match status" value="1"/>
</dbReference>
<reference evidence="17" key="1">
    <citation type="submission" date="2022-07" db="EMBL/GenBank/DDBJ databases">
        <title>Phylogenomic reconstructions and comparative analyses of Kickxellomycotina fungi.</title>
        <authorList>
            <person name="Reynolds N.K."/>
            <person name="Stajich J.E."/>
            <person name="Barry K."/>
            <person name="Grigoriev I.V."/>
            <person name="Crous P."/>
            <person name="Smith M.E."/>
        </authorList>
    </citation>
    <scope>NUCLEOTIDE SEQUENCE</scope>
    <source>
        <strain evidence="17">RSA 861</strain>
    </source>
</reference>
<feature type="transmembrane region" description="Helical" evidence="14">
    <location>
        <begin position="195"/>
        <end position="215"/>
    </location>
</feature>
<keyword evidence="9 14" id="KW-0256">Endoplasmic reticulum</keyword>
<name>A0A9W7ZS25_9FUNG</name>
<dbReference type="Pfam" id="PF02366">
    <property type="entry name" value="PMT"/>
    <property type="match status" value="1"/>
</dbReference>
<organism evidence="17 18">
    <name type="scientific">Tieghemiomyces parasiticus</name>
    <dbReference type="NCBI Taxonomy" id="78921"/>
    <lineage>
        <taxon>Eukaryota</taxon>
        <taxon>Fungi</taxon>
        <taxon>Fungi incertae sedis</taxon>
        <taxon>Zoopagomycota</taxon>
        <taxon>Kickxellomycotina</taxon>
        <taxon>Dimargaritomycetes</taxon>
        <taxon>Dimargaritales</taxon>
        <taxon>Dimargaritaceae</taxon>
        <taxon>Tieghemiomyces</taxon>
    </lineage>
</organism>
<keyword evidence="11 14" id="KW-0472">Membrane</keyword>
<comment type="subcellular location">
    <subcellularLocation>
        <location evidence="1 14">Endoplasmic reticulum membrane</location>
        <topology evidence="1 14">Multi-pass membrane protein</topology>
    </subcellularLocation>
</comment>
<evidence type="ECO:0000256" key="7">
    <source>
        <dbReference type="ARBA" id="ARBA00022692"/>
    </source>
</evidence>
<evidence type="ECO:0000256" key="12">
    <source>
        <dbReference type="ARBA" id="ARBA00045085"/>
    </source>
</evidence>
<dbReference type="Proteomes" id="UP001150569">
    <property type="component" value="Unassembled WGS sequence"/>
</dbReference>
<keyword evidence="8" id="KW-0677">Repeat</keyword>
<dbReference type="EC" id="2.4.1.109" evidence="4 14"/>
<evidence type="ECO:0000256" key="1">
    <source>
        <dbReference type="ARBA" id="ARBA00004477"/>
    </source>
</evidence>
<evidence type="ECO:0000256" key="15">
    <source>
        <dbReference type="SAM" id="MobiDB-lite"/>
    </source>
</evidence>
<keyword evidence="6 14" id="KW-0808">Transferase</keyword>
<dbReference type="EMBL" id="JANBPT010001088">
    <property type="protein sequence ID" value="KAJ1910164.1"/>
    <property type="molecule type" value="Genomic_DNA"/>
</dbReference>
<dbReference type="FunFam" id="2.80.10.50:FF:000012">
    <property type="entry name" value="Protein O-mannosyl-transferase 1"/>
    <property type="match status" value="1"/>
</dbReference>
<evidence type="ECO:0000259" key="16">
    <source>
        <dbReference type="PROSITE" id="PS50919"/>
    </source>
</evidence>
<comment type="similarity">
    <text evidence="3 14">Belongs to the glycosyltransferase 39 family.</text>
</comment>
<dbReference type="SMART" id="SM00472">
    <property type="entry name" value="MIR"/>
    <property type="match status" value="3"/>
</dbReference>
<evidence type="ECO:0000256" key="6">
    <source>
        <dbReference type="ARBA" id="ARBA00022679"/>
    </source>
</evidence>
<evidence type="ECO:0000256" key="13">
    <source>
        <dbReference type="ARBA" id="ARBA00045102"/>
    </source>
</evidence>
<dbReference type="PANTHER" id="PTHR10050">
    <property type="entry name" value="DOLICHYL-PHOSPHATE-MANNOSE--PROTEIN MANNOSYLTRANSFERASE"/>
    <property type="match status" value="1"/>
</dbReference>
<evidence type="ECO:0000256" key="5">
    <source>
        <dbReference type="ARBA" id="ARBA00022676"/>
    </source>
</evidence>
<sequence length="738" mass="84587">MDAVKRRHTSALRGDPLATGTTKEPTHLAYSSEYAEKQGHAPLRPDDSRLKTYWHENAHWLIPVILTLMAAFTRLYRIADSRFVVWDEAHFGKFGSYYIKGTFYHDVHPPLAKMLVGLSGVLARFKGNFEFKSGVEYPEHVNFAVMRIFNALFGIGAIPLAYFTALNLNFSRPAAVLAAVFIICDNALATISRFILLDAMLLFFTALSLYCLTGFHRQRHHPFTYGWWKWLVLTGLSLGLVSSSKWVGFFAVALVGLYTLEQLYGMLGAPDLQWRRYAQHWAARVVGLIIVPVLVYVICFKIHFLILHRSGPGDATMSSLFQSGLTGTNLRDNPLNVAFGSTVTLMSNTRGIGLLHSHPHLYPEGSKQQQVTCYGHKDDNNNFILLKPHGQPELPAALEYIRNGTVVRLVHISTGANLHSHPVEAPLSKEDYEVSAYGNRTTGDVYDHWRVELVDDLAQDRPDQVRSLLTRFRLRHVSMNCLLRANRRNLPEWGYKQNEVVCDRKNRADDQTLWNVEYHRHEELPPAPPNSYHSSFLNDLVHLNVAMAVTNNALVPNRDKIDVLSSEPIQWPFLILGMRMCGWDDDRVKYYLLGNPLLWWGSAVAALATPFLMLYYVVRQARQYRDWQKGEWDQFWHTAEMLWGGWALHYLPFFIMGRVTYLHHYFPAVYFGMLWLAGLLDHFGRRLFRGRLHDAILLTAGVAAVSVFWYFAPFTFGFNYPAKELASRKWLSTWNIYS</sequence>
<dbReference type="InterPro" id="IPR016093">
    <property type="entry name" value="MIR_motif"/>
</dbReference>
<comment type="pathway">
    <text evidence="2 14">Protein modification; protein glycosylation.</text>
</comment>
<feature type="compositionally biased region" description="Basic residues" evidence="15">
    <location>
        <begin position="1"/>
        <end position="10"/>
    </location>
</feature>
<feature type="domain" description="MIR" evidence="16">
    <location>
        <begin position="334"/>
        <end position="389"/>
    </location>
</feature>
<evidence type="ECO:0000256" key="2">
    <source>
        <dbReference type="ARBA" id="ARBA00004922"/>
    </source>
</evidence>
<feature type="transmembrane region" description="Helical" evidence="14">
    <location>
        <begin position="141"/>
        <end position="164"/>
    </location>
</feature>
<dbReference type="Pfam" id="PF16192">
    <property type="entry name" value="PMT_4TMC"/>
    <property type="match status" value="1"/>
</dbReference>
<accession>A0A9W7ZS25</accession>
<feature type="domain" description="MIR" evidence="16">
    <location>
        <begin position="398"/>
        <end position="454"/>
    </location>
</feature>
<protein>
    <recommendedName>
        <fullName evidence="4 14">Dolichyl-phosphate-mannose--protein mannosyltransferase</fullName>
        <ecNumber evidence="4 14">2.4.1.109</ecNumber>
    </recommendedName>
</protein>
<dbReference type="GO" id="GO:0005789">
    <property type="term" value="C:endoplasmic reticulum membrane"/>
    <property type="evidence" value="ECO:0007669"/>
    <property type="project" value="UniProtKB-SubCell"/>
</dbReference>
<dbReference type="AlphaFoldDB" id="A0A9W7ZS25"/>
<dbReference type="OrthoDB" id="292747at2759"/>
<feature type="transmembrane region" description="Helical" evidence="14">
    <location>
        <begin position="665"/>
        <end position="683"/>
    </location>
</feature>
<comment type="caution">
    <text evidence="17">The sequence shown here is derived from an EMBL/GenBank/DDBJ whole genome shotgun (WGS) entry which is preliminary data.</text>
</comment>
<comment type="function">
    <text evidence="14">Transfers mannose from Dol-P-mannose to Ser or Thr residues on proteins.</text>
</comment>
<evidence type="ECO:0000256" key="10">
    <source>
        <dbReference type="ARBA" id="ARBA00022989"/>
    </source>
</evidence>
<dbReference type="SUPFAM" id="SSF82109">
    <property type="entry name" value="MIR domain"/>
    <property type="match status" value="1"/>
</dbReference>
<evidence type="ECO:0000313" key="18">
    <source>
        <dbReference type="Proteomes" id="UP001150569"/>
    </source>
</evidence>
<dbReference type="PANTHER" id="PTHR10050:SF46">
    <property type="entry name" value="PROTEIN O-MANNOSYL-TRANSFERASE 2"/>
    <property type="match status" value="1"/>
</dbReference>